<accession>A0A343TL99</accession>
<sequence length="460" mass="53958">MTDNSLAFDRGELEQFLKEYMELDRRVQRPKDIYSILRGPRERKYQYSLKYFLDPRKSHGFGDALLTQFLDCLDVHEFNLSRQHIEIEDEVQIADTGSDGRIDLIICGGRALDDHPRWAVFLELKVGAEEGTHQTTTYATADTWRFDWFGTDTIAVEELDVTKYAYVKRDVADPPDDETGTFESVSWADLVESFEAETQDSLFEYPNRSVIQFTDFIQSLKETEDMDSSIEEDELNERLDLYFEYSDLIEQVEQANSQFESDFEDVSTYLKDNWETKLTKKYDFETSGWKTSSANNPKWQKILPEYWDQDPLDRRSTIQLYYRHSPTTTHLRDRILSFRLRLPPQRNVHTDKRHEGQSFNDIFTEKCTSEYAESLEDSLEETDVDELRLGSASALVVKNYQLDPQNLTESYFEQLDTAVSDFCTDRTDLSRIINKVFEETYQEVFSKEPEGEFPGELSER</sequence>
<protein>
    <submittedName>
        <fullName evidence="1">Uncharacterized protein</fullName>
    </submittedName>
</protein>
<dbReference type="AlphaFoldDB" id="A0A343TL99"/>
<dbReference type="RefSeq" id="WP_119819161.1">
    <property type="nucleotide sequence ID" value="NZ_CP025066.1"/>
</dbReference>
<evidence type="ECO:0000313" key="1">
    <source>
        <dbReference type="EMBL" id="AUX09871.1"/>
    </source>
</evidence>
<evidence type="ECO:0000313" key="2">
    <source>
        <dbReference type="Proteomes" id="UP000263012"/>
    </source>
</evidence>
<gene>
    <name evidence="1" type="ORF">AArcSl_2247</name>
</gene>
<name>A0A343TL99_9EURY</name>
<dbReference type="EMBL" id="CP025066">
    <property type="protein sequence ID" value="AUX09871.1"/>
    <property type="molecule type" value="Genomic_DNA"/>
</dbReference>
<dbReference type="OrthoDB" id="328941at2157"/>
<dbReference type="InterPro" id="IPR029470">
    <property type="entry name" value="PDDEXK_4"/>
</dbReference>
<dbReference type="KEGG" id="hdf:AArcSl_2247"/>
<dbReference type="Proteomes" id="UP000263012">
    <property type="component" value="Chromosome"/>
</dbReference>
<organism evidence="1 2">
    <name type="scientific">Halalkaliarchaeum desulfuricum</name>
    <dbReference type="NCBI Taxonomy" id="2055893"/>
    <lineage>
        <taxon>Archaea</taxon>
        <taxon>Methanobacteriati</taxon>
        <taxon>Methanobacteriota</taxon>
        <taxon>Stenosarchaea group</taxon>
        <taxon>Halobacteria</taxon>
        <taxon>Halobacteriales</taxon>
        <taxon>Haloferacaceae</taxon>
        <taxon>Halalkaliarchaeum</taxon>
    </lineage>
</organism>
<proteinExistence type="predicted"/>
<dbReference type="GeneID" id="37878601"/>
<dbReference type="Pfam" id="PF14281">
    <property type="entry name" value="PDDEXK_4"/>
    <property type="match status" value="1"/>
</dbReference>
<keyword evidence="2" id="KW-1185">Reference proteome</keyword>
<reference evidence="2" key="1">
    <citation type="submission" date="2017-11" db="EMBL/GenBank/DDBJ databases">
        <title>Phenotypic and genomic properties of facultatively anaerobic sulfur-reducing natronoarchaea from hypersaline soda lakes.</title>
        <authorList>
            <person name="Sorokin D.Y."/>
            <person name="Kublanov I.V."/>
            <person name="Roman P."/>
            <person name="Sinninghe Damste J.S."/>
            <person name="Golyshin P.N."/>
            <person name="Rojo D."/>
            <person name="Ciordia S."/>
            <person name="Mena M.D.C."/>
            <person name="Ferrer M."/>
            <person name="Messina E."/>
            <person name="Smedile F."/>
            <person name="La Spada G."/>
            <person name="La Cono V."/>
            <person name="Yakimov M.M."/>
        </authorList>
    </citation>
    <scope>NUCLEOTIDE SEQUENCE [LARGE SCALE GENOMIC DNA]</scope>
    <source>
        <strain evidence="2">AArc-Sl</strain>
    </source>
</reference>